<name>A0ABN8ECG5_CHISP</name>
<dbReference type="SUPFAM" id="SSF49265">
    <property type="entry name" value="Fibronectin type III"/>
    <property type="match status" value="1"/>
</dbReference>
<dbReference type="Pfam" id="PF13927">
    <property type="entry name" value="Ig_3"/>
    <property type="match status" value="1"/>
</dbReference>
<feature type="domain" description="Ig-like" evidence="6">
    <location>
        <begin position="125"/>
        <end position="216"/>
    </location>
</feature>
<keyword evidence="4" id="KW-1133">Transmembrane helix</keyword>
<dbReference type="SMART" id="SM00408">
    <property type="entry name" value="IGc2"/>
    <property type="match status" value="3"/>
</dbReference>
<dbReference type="SMART" id="SM00060">
    <property type="entry name" value="FN3"/>
    <property type="match status" value="2"/>
</dbReference>
<evidence type="ECO:0000259" key="7">
    <source>
        <dbReference type="PROSITE" id="PS50853"/>
    </source>
</evidence>
<dbReference type="InterPro" id="IPR013098">
    <property type="entry name" value="Ig_I-set"/>
</dbReference>
<dbReference type="InterPro" id="IPR036116">
    <property type="entry name" value="FN3_sf"/>
</dbReference>
<keyword evidence="4" id="KW-0472">Membrane</keyword>
<keyword evidence="1" id="KW-0677">Repeat</keyword>
<gene>
    <name evidence="8" type="ORF">CHILSU_LOCUS3411</name>
</gene>
<feature type="domain" description="Fibronectin type-III" evidence="7">
    <location>
        <begin position="621"/>
        <end position="715"/>
    </location>
</feature>
<evidence type="ECO:0000313" key="9">
    <source>
        <dbReference type="Proteomes" id="UP001153292"/>
    </source>
</evidence>
<keyword evidence="2" id="KW-0393">Immunoglobulin domain</keyword>
<feature type="transmembrane region" description="Helical" evidence="4">
    <location>
        <begin position="724"/>
        <end position="748"/>
    </location>
</feature>
<sequence>MLIMPPYTFLICFVVVIILQENDGCFMESKNHAIHWQKGTPFYAECVCGMPGYNAKHIKWLDSHNQEIDVLRLGTDQKAYTERDNDQVKLYIPNVTNAVSGLYRCVTNFEGQDYSHNYYIEAYEPVTINPPEEQFVLLGNRSLVKCKVHAEDMSKILVSWTKIEEDETRTELTNSAKYDITDDGLYINDVTNEDKGKYTCSAYDKKNLDEVDKDINVKIITKPRIKEVRVTSEPEPPLVAGISRLVMKCIAEGIPQLEYIWRRTDTGDVDNPRWKKEANAIMIEPVLAEDQGQYECVAQSMAGVATKSVDIEVFLPPNITSFPSITESEGTTVQLVCNANGRPAPNISIIFFKTDGDDDVQEIAEDEIIENLSFIRLDKSREGIYICNASNEVNYTTEEMYVTVFYKPHYELKEETIWGWDGHFANLSCEVDSNPIATIRWGFTADYPRTHPQIDPDDYMTKTLSVTLAKYLPVNVSEEAHSLYGWYECNATNHLGLSTKKIHFQEGHVPPPIKNATVVTVTATSATFYIEEPGYFQGPSVHGYIGEYDMRETFNITNIHMNRSWSVDRPFTIDRLKPNTSYLVRFAAVNQVGYSEWCEYMEFETLEPSAPGIPIWKISLDVLSGEIVNVTDTNQALSWKMSDSEDAPVDYYKLRYCPINEENPCKEQKVEPNAELKTDFSILDHNTTYFIELVAHNNVGDSTPANITITTPAQVAGPVHRLSAGALIGISIVVVFICLVVVDVLLLLWKRQGMIANCCCRKKKRIKKLEDKLQTRDKKGLLKDSRDAAERSPNNRPKEYEYNKTTGVITGKHSAV</sequence>
<feature type="signal peptide" evidence="5">
    <location>
        <begin position="1"/>
        <end position="24"/>
    </location>
</feature>
<dbReference type="PANTHER" id="PTHR10075:SF100">
    <property type="entry name" value="FASCICLIN-2"/>
    <property type="match status" value="1"/>
</dbReference>
<dbReference type="PROSITE" id="PS50835">
    <property type="entry name" value="IG_LIKE"/>
    <property type="match status" value="4"/>
</dbReference>
<evidence type="ECO:0000256" key="5">
    <source>
        <dbReference type="SAM" id="SignalP"/>
    </source>
</evidence>
<protein>
    <recommendedName>
        <fullName evidence="10">Fasciclin-2</fullName>
    </recommendedName>
</protein>
<dbReference type="InterPro" id="IPR003599">
    <property type="entry name" value="Ig_sub"/>
</dbReference>
<evidence type="ECO:0000256" key="2">
    <source>
        <dbReference type="ARBA" id="ARBA00023319"/>
    </source>
</evidence>
<feature type="region of interest" description="Disordered" evidence="3">
    <location>
        <begin position="780"/>
        <end position="804"/>
    </location>
</feature>
<dbReference type="InterPro" id="IPR003961">
    <property type="entry name" value="FN3_dom"/>
</dbReference>
<evidence type="ECO:0000256" key="3">
    <source>
        <dbReference type="SAM" id="MobiDB-lite"/>
    </source>
</evidence>
<dbReference type="SMART" id="SM00409">
    <property type="entry name" value="IG"/>
    <property type="match status" value="5"/>
</dbReference>
<feature type="domain" description="Ig-like" evidence="6">
    <location>
        <begin position="223"/>
        <end position="312"/>
    </location>
</feature>
<feature type="domain" description="Ig-like" evidence="6">
    <location>
        <begin position="317"/>
        <end position="403"/>
    </location>
</feature>
<keyword evidence="4" id="KW-0812">Transmembrane</keyword>
<proteinExistence type="predicted"/>
<organism evidence="8 9">
    <name type="scientific">Chilo suppressalis</name>
    <name type="common">Asiatic rice borer moth</name>
    <dbReference type="NCBI Taxonomy" id="168631"/>
    <lineage>
        <taxon>Eukaryota</taxon>
        <taxon>Metazoa</taxon>
        <taxon>Ecdysozoa</taxon>
        <taxon>Arthropoda</taxon>
        <taxon>Hexapoda</taxon>
        <taxon>Insecta</taxon>
        <taxon>Pterygota</taxon>
        <taxon>Neoptera</taxon>
        <taxon>Endopterygota</taxon>
        <taxon>Lepidoptera</taxon>
        <taxon>Glossata</taxon>
        <taxon>Ditrysia</taxon>
        <taxon>Pyraloidea</taxon>
        <taxon>Crambidae</taxon>
        <taxon>Crambinae</taxon>
        <taxon>Chilo</taxon>
    </lineage>
</organism>
<evidence type="ECO:0000259" key="6">
    <source>
        <dbReference type="PROSITE" id="PS50835"/>
    </source>
</evidence>
<feature type="compositionally biased region" description="Basic and acidic residues" evidence="3">
    <location>
        <begin position="780"/>
        <end position="790"/>
    </location>
</feature>
<feature type="domain" description="Fibronectin type-III" evidence="7">
    <location>
        <begin position="512"/>
        <end position="608"/>
    </location>
</feature>
<dbReference type="InterPro" id="IPR036179">
    <property type="entry name" value="Ig-like_dom_sf"/>
</dbReference>
<reference evidence="8" key="1">
    <citation type="submission" date="2021-12" db="EMBL/GenBank/DDBJ databases">
        <authorList>
            <person name="King R."/>
        </authorList>
    </citation>
    <scope>NUCLEOTIDE SEQUENCE</scope>
</reference>
<dbReference type="InterPro" id="IPR013783">
    <property type="entry name" value="Ig-like_fold"/>
</dbReference>
<dbReference type="CDD" id="cd00063">
    <property type="entry name" value="FN3"/>
    <property type="match status" value="2"/>
</dbReference>
<evidence type="ECO:0000256" key="4">
    <source>
        <dbReference type="SAM" id="Phobius"/>
    </source>
</evidence>
<dbReference type="Pfam" id="PF07679">
    <property type="entry name" value="I-set"/>
    <property type="match status" value="2"/>
</dbReference>
<feature type="chain" id="PRO_5047438705" description="Fasciclin-2" evidence="5">
    <location>
        <begin position="25"/>
        <end position="816"/>
    </location>
</feature>
<dbReference type="PROSITE" id="PS50853">
    <property type="entry name" value="FN3"/>
    <property type="match status" value="2"/>
</dbReference>
<dbReference type="EMBL" id="OU963909">
    <property type="protein sequence ID" value="CAH0677229.1"/>
    <property type="molecule type" value="Genomic_DNA"/>
</dbReference>
<dbReference type="InterPro" id="IPR007110">
    <property type="entry name" value="Ig-like_dom"/>
</dbReference>
<dbReference type="Pfam" id="PF00041">
    <property type="entry name" value="fn3"/>
    <property type="match status" value="2"/>
</dbReference>
<keyword evidence="5" id="KW-0732">Signal</keyword>
<feature type="domain" description="Ig-like" evidence="6">
    <location>
        <begin position="408"/>
        <end position="503"/>
    </location>
</feature>
<accession>A0ABN8ECG5</accession>
<keyword evidence="9" id="KW-1185">Reference proteome</keyword>
<dbReference type="SUPFAM" id="SSF48726">
    <property type="entry name" value="Immunoglobulin"/>
    <property type="match status" value="5"/>
</dbReference>
<dbReference type="Gene3D" id="2.60.40.10">
    <property type="entry name" value="Immunoglobulins"/>
    <property type="match status" value="7"/>
</dbReference>
<dbReference type="Proteomes" id="UP001153292">
    <property type="component" value="Chromosome 16"/>
</dbReference>
<evidence type="ECO:0000256" key="1">
    <source>
        <dbReference type="ARBA" id="ARBA00022737"/>
    </source>
</evidence>
<dbReference type="InterPro" id="IPR003598">
    <property type="entry name" value="Ig_sub2"/>
</dbReference>
<dbReference type="PANTHER" id="PTHR10075">
    <property type="entry name" value="BASIGIN RELATED"/>
    <property type="match status" value="1"/>
</dbReference>
<evidence type="ECO:0000313" key="8">
    <source>
        <dbReference type="EMBL" id="CAH0677229.1"/>
    </source>
</evidence>
<evidence type="ECO:0008006" key="10">
    <source>
        <dbReference type="Google" id="ProtNLM"/>
    </source>
</evidence>